<evidence type="ECO:0000313" key="2">
    <source>
        <dbReference type="EMBL" id="QHS84779.1"/>
    </source>
</evidence>
<keyword evidence="1" id="KW-0812">Transmembrane</keyword>
<evidence type="ECO:0000256" key="1">
    <source>
        <dbReference type="SAM" id="Phobius"/>
    </source>
</evidence>
<reference evidence="2" key="1">
    <citation type="journal article" date="2020" name="Nature">
        <title>Giant virus diversity and host interactions through global metagenomics.</title>
        <authorList>
            <person name="Schulz F."/>
            <person name="Roux S."/>
            <person name="Paez-Espino D."/>
            <person name="Jungbluth S."/>
            <person name="Walsh D.A."/>
            <person name="Denef V.J."/>
            <person name="McMahon K.D."/>
            <person name="Konstantinidis K.T."/>
            <person name="Eloe-Fadrosh E.A."/>
            <person name="Kyrpides N.C."/>
            <person name="Woyke T."/>
        </authorList>
    </citation>
    <scope>NUCLEOTIDE SEQUENCE</scope>
    <source>
        <strain evidence="2">GVMAG-S-ERX556022-25</strain>
    </source>
</reference>
<dbReference type="SUPFAM" id="SSF51294">
    <property type="entry name" value="Hedgehog/intein (Hint) domain"/>
    <property type="match status" value="1"/>
</dbReference>
<proteinExistence type="predicted"/>
<keyword evidence="1" id="KW-1133">Transmembrane helix</keyword>
<name>A0A6C0AXT1_9ZZZZ</name>
<accession>A0A6C0AXT1</accession>
<keyword evidence="1" id="KW-0472">Membrane</keyword>
<feature type="transmembrane region" description="Helical" evidence="1">
    <location>
        <begin position="6"/>
        <end position="25"/>
    </location>
</feature>
<organism evidence="2">
    <name type="scientific">viral metagenome</name>
    <dbReference type="NCBI Taxonomy" id="1070528"/>
    <lineage>
        <taxon>unclassified sequences</taxon>
        <taxon>metagenomes</taxon>
        <taxon>organismal metagenomes</taxon>
    </lineage>
</organism>
<dbReference type="AlphaFoldDB" id="A0A6C0AXT1"/>
<dbReference type="EMBL" id="MN738813">
    <property type="protein sequence ID" value="QHS84779.1"/>
    <property type="molecule type" value="Genomic_DNA"/>
</dbReference>
<protein>
    <recommendedName>
        <fullName evidence="3">Hedgehog/Intein (Hint) domain-containing protein</fullName>
    </recommendedName>
</protein>
<dbReference type="InterPro" id="IPR036844">
    <property type="entry name" value="Hint_dom_sf"/>
</dbReference>
<sequence>MKTSDLLFTIIIILIFASLYLFNILGNGMKNIENNWPIYRCNPIIMPFASLFNHNPGENFVHCIKNMQSIYMKELLEPVHYNISLMGGIGSIITDSIQKIREFFNYIRNMVTEIISSIYGVFLNILIEIQKLSITTKDTFGKLIGILTSFMYILDGTILTARSTWAGPPGQLVRAICFHPNTLVKKYDDTIVKMKNLELGDRLKNNIIVHGTLKLHNLDQNNNFVENLYSINGGEKNIPILVSGSHLIFDDNSNKFIYVKDYDKATISDINSKDLVCLITSTHTIPLGKHTFHDWEDNNGKPNKILC</sequence>
<evidence type="ECO:0008006" key="3">
    <source>
        <dbReference type="Google" id="ProtNLM"/>
    </source>
</evidence>